<evidence type="ECO:0000313" key="2">
    <source>
        <dbReference type="EMBL" id="CAG4896947.1"/>
    </source>
</evidence>
<dbReference type="Proteomes" id="UP000789704">
    <property type="component" value="Unassembled WGS sequence"/>
</dbReference>
<gene>
    <name evidence="2" type="ORF">LMG31841_02388</name>
</gene>
<evidence type="ECO:0000259" key="1">
    <source>
        <dbReference type="Pfam" id="PF13676"/>
    </source>
</evidence>
<dbReference type="EMBL" id="CAJQZC010000004">
    <property type="protein sequence ID" value="CAG4896947.1"/>
    <property type="molecule type" value="Genomic_DNA"/>
</dbReference>
<dbReference type="InterPro" id="IPR000157">
    <property type="entry name" value="TIR_dom"/>
</dbReference>
<organism evidence="2 3">
    <name type="scientific">Paraburkholderia saeva</name>
    <dbReference type="NCBI Taxonomy" id="2777537"/>
    <lineage>
        <taxon>Bacteria</taxon>
        <taxon>Pseudomonadati</taxon>
        <taxon>Pseudomonadota</taxon>
        <taxon>Betaproteobacteria</taxon>
        <taxon>Burkholderiales</taxon>
        <taxon>Burkholderiaceae</taxon>
        <taxon>Paraburkholderia</taxon>
    </lineage>
</organism>
<evidence type="ECO:0000313" key="3">
    <source>
        <dbReference type="Proteomes" id="UP000789704"/>
    </source>
</evidence>
<dbReference type="Pfam" id="PF13676">
    <property type="entry name" value="TIR_2"/>
    <property type="match status" value="1"/>
</dbReference>
<dbReference type="GO" id="GO:0007165">
    <property type="term" value="P:signal transduction"/>
    <property type="evidence" value="ECO:0007669"/>
    <property type="project" value="InterPro"/>
</dbReference>
<keyword evidence="3" id="KW-1185">Reference proteome</keyword>
<dbReference type="Gene3D" id="3.40.50.10140">
    <property type="entry name" value="Toll/interleukin-1 receptor homology (TIR) domain"/>
    <property type="match status" value="1"/>
</dbReference>
<dbReference type="InterPro" id="IPR035897">
    <property type="entry name" value="Toll_tir_struct_dom_sf"/>
</dbReference>
<sequence length="311" mass="34757">MDDKKAVFISYAWGGVLDRKEELRTDIVTSLSTEFSVFWDRRSISFGEVPEEVVSNALQRRPLVVFCLCDEEYIAAASTVDSGVYRELAMLAQISASKEVRVVPVLLDGECLPRLPAPLSGRVPLDISEVYARGLKLGQTMWAVASGASQEDVTRSLSEQLRRANVRDKATAYFRDSPTSLYGCGRTHVVEDGLGRILRPPQWMMDRIEWKRRLLEEDDAFWPTKGIWQWHRGTASSGLCALGMAACAAFFPKEPDADYVKAIARAGILLAEGFFSFHNTNEPFTLESEELVNTLISRDGIDTLERLLPSV</sequence>
<protein>
    <recommendedName>
        <fullName evidence="1">TIR domain-containing protein</fullName>
    </recommendedName>
</protein>
<proteinExistence type="predicted"/>
<feature type="domain" description="TIR" evidence="1">
    <location>
        <begin position="7"/>
        <end position="129"/>
    </location>
</feature>
<comment type="caution">
    <text evidence="2">The sequence shown here is derived from an EMBL/GenBank/DDBJ whole genome shotgun (WGS) entry which is preliminary data.</text>
</comment>
<reference evidence="2" key="1">
    <citation type="submission" date="2021-04" db="EMBL/GenBank/DDBJ databases">
        <authorList>
            <person name="Vanwijnsberghe S."/>
        </authorList>
    </citation>
    <scope>NUCLEOTIDE SEQUENCE</scope>
    <source>
        <strain evidence="2">LMG 31841</strain>
    </source>
</reference>
<dbReference type="RefSeq" id="WP_228876719.1">
    <property type="nucleotide sequence ID" value="NZ_CAJQZC010000004.1"/>
</dbReference>
<accession>A0A9N8RWY7</accession>
<dbReference type="AlphaFoldDB" id="A0A9N8RWY7"/>
<name>A0A9N8RWY7_9BURK</name>